<accession>A0A9P1NC90</accession>
<keyword evidence="2" id="KW-1133">Transmembrane helix</keyword>
<dbReference type="InterPro" id="IPR011701">
    <property type="entry name" value="MFS"/>
</dbReference>
<organism evidence="3 4">
    <name type="scientific">Caenorhabditis angaria</name>
    <dbReference type="NCBI Taxonomy" id="860376"/>
    <lineage>
        <taxon>Eukaryota</taxon>
        <taxon>Metazoa</taxon>
        <taxon>Ecdysozoa</taxon>
        <taxon>Nematoda</taxon>
        <taxon>Chromadorea</taxon>
        <taxon>Rhabditida</taxon>
        <taxon>Rhabditina</taxon>
        <taxon>Rhabditomorpha</taxon>
        <taxon>Rhabditoidea</taxon>
        <taxon>Rhabditidae</taxon>
        <taxon>Peloderinae</taxon>
        <taxon>Caenorhabditis</taxon>
    </lineage>
</organism>
<evidence type="ECO:0000256" key="1">
    <source>
        <dbReference type="SAM" id="MobiDB-lite"/>
    </source>
</evidence>
<feature type="transmembrane region" description="Helical" evidence="2">
    <location>
        <begin position="231"/>
        <end position="250"/>
    </location>
</feature>
<keyword evidence="4" id="KW-1185">Reference proteome</keyword>
<feature type="compositionally biased region" description="Basic and acidic residues" evidence="1">
    <location>
        <begin position="410"/>
        <end position="421"/>
    </location>
</feature>
<dbReference type="FunFam" id="1.20.1250.20:FF:000851">
    <property type="entry name" value="Gon-2 Extragenic Modifier"/>
    <property type="match status" value="1"/>
</dbReference>
<feature type="compositionally biased region" description="Acidic residues" evidence="1">
    <location>
        <begin position="422"/>
        <end position="438"/>
    </location>
</feature>
<feature type="transmembrane region" description="Helical" evidence="2">
    <location>
        <begin position="662"/>
        <end position="686"/>
    </location>
</feature>
<dbReference type="SUPFAM" id="SSF103473">
    <property type="entry name" value="MFS general substrate transporter"/>
    <property type="match status" value="1"/>
</dbReference>
<feature type="transmembrane region" description="Helical" evidence="2">
    <location>
        <begin position="72"/>
        <end position="94"/>
    </location>
</feature>
<evidence type="ECO:0000313" key="3">
    <source>
        <dbReference type="EMBL" id="CAI5455713.1"/>
    </source>
</evidence>
<evidence type="ECO:0008006" key="5">
    <source>
        <dbReference type="Google" id="ProtNLM"/>
    </source>
</evidence>
<dbReference type="InterPro" id="IPR050327">
    <property type="entry name" value="Proton-linked_MCT"/>
</dbReference>
<feature type="transmembrane region" description="Helical" evidence="2">
    <location>
        <begin position="139"/>
        <end position="160"/>
    </location>
</feature>
<dbReference type="AlphaFoldDB" id="A0A9P1NC90"/>
<dbReference type="GO" id="GO:0008028">
    <property type="term" value="F:monocarboxylic acid transmembrane transporter activity"/>
    <property type="evidence" value="ECO:0007669"/>
    <property type="project" value="TreeGrafter"/>
</dbReference>
<feature type="region of interest" description="Disordered" evidence="1">
    <location>
        <begin position="400"/>
        <end position="449"/>
    </location>
</feature>
<feature type="transmembrane region" description="Helical" evidence="2">
    <location>
        <begin position="196"/>
        <end position="219"/>
    </location>
</feature>
<dbReference type="Gene3D" id="1.20.1250.20">
    <property type="entry name" value="MFS general substrate transporter like domains"/>
    <property type="match status" value="2"/>
</dbReference>
<feature type="transmembrane region" description="Helical" evidence="2">
    <location>
        <begin position="698"/>
        <end position="719"/>
    </location>
</feature>
<proteinExistence type="predicted"/>
<dbReference type="OrthoDB" id="410267at2759"/>
<dbReference type="PANTHER" id="PTHR11360:SF297">
    <property type="entry name" value="MFS DOMAIN-CONTAINING PROTEIN"/>
    <property type="match status" value="1"/>
</dbReference>
<protein>
    <recommendedName>
        <fullName evidence="5">Major facilitator superfamily (MFS) profile domain-containing protein</fullName>
    </recommendedName>
</protein>
<keyword evidence="2" id="KW-0472">Membrane</keyword>
<sequence>MHNKRRPSVRTRLRPEDVTCWVEHNQGHPITESSHVRFEDRNYKLEDDDSIADTESLTEEPRYADGGYGWVIVFYSFLMHFILDGTSFSFGVIFPKIQNKYNSERTGASLAASFFLSFPLIFGPIAAAFTDVFECRKTILVGGTMCFISSILSIFCPDIYSFSFIFGAGAGIGLSLVYNAAIVSVTYWFNKKRAAATAIAVSGTGTGTFSFPFYLSFFVTLFQAHVSELNAQILALIAGFGVCIIIGLVIRDVEWCSDTEEFKKRKFEHDVRKMLDEQETLAASKNEKPFRRAISLPHIPLSSIFRRLGETQSVQSIRDTCADEQPTRSKSVGIFLRRDTLPTVPEYSLLNTGLEHLEHLDLHLSNSPCTTVKSNRKRMLTLSVDRINEYEDGEEDLRLNLHSRSTQSTQHRDPDSRKVSEMNEEDDSDSSSDSEVSNDGDSSSSEISENVEKLLVSPKDNALIIRKTNGTLGITSVPTSARFARSSLATGTTGMNAGRIIASNAIQPRSSRIPANSNLLTMGKVPSAPQLAARKKRRTFFSRKKHASINYISNEIECYKSLFRHASFCYMLGSSFCLYLVLDVPYVYFFDHSVNNLGIDESSAAWITSTIGASNVVATTYFGFMGDQERWRDRLLYIYSFILLGVAVSMFAAAVVGSFWAMIGVACLFGVSVSVNYVLQSILLTILFEDISLFQGTYALTSLVEGIACFLGPLIIGFVRDTLGSYNMVFYCAGVIATLSAFLAFKSAQHHQLELEAEEELERQESTRSTKHVNKKCKKHFRENVQTKGTLFVLQNSTISKIWKTLSGNSSRPIQNGNNGIPEADNLLRKV</sequence>
<comment type="caution">
    <text evidence="3">The sequence shown here is derived from an EMBL/GenBank/DDBJ whole genome shotgun (WGS) entry which is preliminary data.</text>
</comment>
<reference evidence="3" key="1">
    <citation type="submission" date="2022-11" db="EMBL/GenBank/DDBJ databases">
        <authorList>
            <person name="Kikuchi T."/>
        </authorList>
    </citation>
    <scope>NUCLEOTIDE SEQUENCE</scope>
    <source>
        <strain evidence="3">PS1010</strain>
    </source>
</reference>
<feature type="transmembrane region" description="Helical" evidence="2">
    <location>
        <begin position="106"/>
        <end position="127"/>
    </location>
</feature>
<feature type="transmembrane region" description="Helical" evidence="2">
    <location>
        <begin position="568"/>
        <end position="589"/>
    </location>
</feature>
<feature type="transmembrane region" description="Helical" evidence="2">
    <location>
        <begin position="636"/>
        <end position="656"/>
    </location>
</feature>
<dbReference type="EMBL" id="CANHGI010000006">
    <property type="protein sequence ID" value="CAI5455713.1"/>
    <property type="molecule type" value="Genomic_DNA"/>
</dbReference>
<dbReference type="PANTHER" id="PTHR11360">
    <property type="entry name" value="MONOCARBOXYLATE TRANSPORTER"/>
    <property type="match status" value="1"/>
</dbReference>
<dbReference type="Proteomes" id="UP001152747">
    <property type="component" value="Unassembled WGS sequence"/>
</dbReference>
<dbReference type="InterPro" id="IPR036259">
    <property type="entry name" value="MFS_trans_sf"/>
</dbReference>
<evidence type="ECO:0000313" key="4">
    <source>
        <dbReference type="Proteomes" id="UP001152747"/>
    </source>
</evidence>
<dbReference type="Pfam" id="PF07690">
    <property type="entry name" value="MFS_1"/>
    <property type="match status" value="2"/>
</dbReference>
<feature type="transmembrane region" description="Helical" evidence="2">
    <location>
        <begin position="604"/>
        <end position="624"/>
    </location>
</feature>
<gene>
    <name evidence="3" type="ORF">CAMP_LOCUS18350</name>
</gene>
<feature type="compositionally biased region" description="Low complexity" evidence="1">
    <location>
        <begin position="439"/>
        <end position="448"/>
    </location>
</feature>
<feature type="transmembrane region" description="Helical" evidence="2">
    <location>
        <begin position="166"/>
        <end position="189"/>
    </location>
</feature>
<keyword evidence="2" id="KW-0812">Transmembrane</keyword>
<name>A0A9P1NC90_9PELO</name>
<evidence type="ECO:0000256" key="2">
    <source>
        <dbReference type="SAM" id="Phobius"/>
    </source>
</evidence>
<feature type="transmembrane region" description="Helical" evidence="2">
    <location>
        <begin position="725"/>
        <end position="745"/>
    </location>
</feature>